<keyword evidence="3" id="KW-0547">Nucleotide-binding</keyword>
<dbReference type="Pfam" id="PF00664">
    <property type="entry name" value="ABC_membrane"/>
    <property type="match status" value="1"/>
</dbReference>
<reference evidence="11" key="1">
    <citation type="journal article" date="2019" name="Int. J. Syst. Evol. Microbiol.">
        <title>The Global Catalogue of Microorganisms (GCM) 10K type strain sequencing project: providing services to taxonomists for standard genome sequencing and annotation.</title>
        <authorList>
            <consortium name="The Broad Institute Genomics Platform"/>
            <consortium name="The Broad Institute Genome Sequencing Center for Infectious Disease"/>
            <person name="Wu L."/>
            <person name="Ma J."/>
        </authorList>
    </citation>
    <scope>NUCLEOTIDE SEQUENCE [LARGE SCALE GENOMIC DNA]</scope>
    <source>
        <strain evidence="11">IBRC-M 10908</strain>
    </source>
</reference>
<dbReference type="InterPro" id="IPR039421">
    <property type="entry name" value="Type_1_exporter"/>
</dbReference>
<comment type="caution">
    <text evidence="10">The sequence shown here is derived from an EMBL/GenBank/DDBJ whole genome shotgun (WGS) entry which is preliminary data.</text>
</comment>
<dbReference type="SMART" id="SM00382">
    <property type="entry name" value="AAA"/>
    <property type="match status" value="1"/>
</dbReference>
<evidence type="ECO:0000256" key="1">
    <source>
        <dbReference type="ARBA" id="ARBA00004651"/>
    </source>
</evidence>
<dbReference type="Gene3D" id="3.40.50.300">
    <property type="entry name" value="P-loop containing nucleotide triphosphate hydrolases"/>
    <property type="match status" value="1"/>
</dbReference>
<evidence type="ECO:0000256" key="6">
    <source>
        <dbReference type="ARBA" id="ARBA00023136"/>
    </source>
</evidence>
<gene>
    <name evidence="10" type="ORF">ACFPET_06010</name>
</gene>
<keyword evidence="11" id="KW-1185">Reference proteome</keyword>
<dbReference type="Pfam" id="PF00005">
    <property type="entry name" value="ABC_tran"/>
    <property type="match status" value="1"/>
</dbReference>
<dbReference type="Proteomes" id="UP001595823">
    <property type="component" value="Unassembled WGS sequence"/>
</dbReference>
<dbReference type="InterPro" id="IPR003593">
    <property type="entry name" value="AAA+_ATPase"/>
</dbReference>
<feature type="domain" description="ABC transmembrane type-1" evidence="9">
    <location>
        <begin position="28"/>
        <end position="309"/>
    </location>
</feature>
<evidence type="ECO:0000256" key="2">
    <source>
        <dbReference type="ARBA" id="ARBA00022692"/>
    </source>
</evidence>
<dbReference type="PANTHER" id="PTHR43394:SF1">
    <property type="entry name" value="ATP-BINDING CASSETTE SUB-FAMILY B MEMBER 10, MITOCHONDRIAL"/>
    <property type="match status" value="1"/>
</dbReference>
<dbReference type="Gene3D" id="1.20.1560.10">
    <property type="entry name" value="ABC transporter type 1, transmembrane domain"/>
    <property type="match status" value="1"/>
</dbReference>
<dbReference type="InterPro" id="IPR011527">
    <property type="entry name" value="ABC1_TM_dom"/>
</dbReference>
<feature type="transmembrane region" description="Helical" evidence="7">
    <location>
        <begin position="140"/>
        <end position="159"/>
    </location>
</feature>
<keyword evidence="6 7" id="KW-0472">Membrane</keyword>
<dbReference type="InterPro" id="IPR027417">
    <property type="entry name" value="P-loop_NTPase"/>
</dbReference>
<dbReference type="CDD" id="cd07346">
    <property type="entry name" value="ABC_6TM_exporters"/>
    <property type="match status" value="1"/>
</dbReference>
<dbReference type="GO" id="GO:0005524">
    <property type="term" value="F:ATP binding"/>
    <property type="evidence" value="ECO:0007669"/>
    <property type="project" value="UniProtKB-KW"/>
</dbReference>
<feature type="transmembrane region" description="Helical" evidence="7">
    <location>
        <begin position="65"/>
        <end position="84"/>
    </location>
</feature>
<dbReference type="SUPFAM" id="SSF90123">
    <property type="entry name" value="ABC transporter transmembrane region"/>
    <property type="match status" value="1"/>
</dbReference>
<evidence type="ECO:0000313" key="11">
    <source>
        <dbReference type="Proteomes" id="UP001595823"/>
    </source>
</evidence>
<dbReference type="PROSITE" id="PS50893">
    <property type="entry name" value="ABC_TRANSPORTER_2"/>
    <property type="match status" value="1"/>
</dbReference>
<evidence type="ECO:0000256" key="5">
    <source>
        <dbReference type="ARBA" id="ARBA00022989"/>
    </source>
</evidence>
<evidence type="ECO:0000256" key="3">
    <source>
        <dbReference type="ARBA" id="ARBA00022741"/>
    </source>
</evidence>
<comment type="subcellular location">
    <subcellularLocation>
        <location evidence="1">Cell membrane</location>
        <topology evidence="1">Multi-pass membrane protein</topology>
    </subcellularLocation>
</comment>
<dbReference type="PANTHER" id="PTHR43394">
    <property type="entry name" value="ATP-DEPENDENT PERMEASE MDL1, MITOCHONDRIAL"/>
    <property type="match status" value="1"/>
</dbReference>
<evidence type="ECO:0000259" key="9">
    <source>
        <dbReference type="PROSITE" id="PS50929"/>
    </source>
</evidence>
<keyword evidence="5 7" id="KW-1133">Transmembrane helix</keyword>
<dbReference type="InterPro" id="IPR036640">
    <property type="entry name" value="ABC1_TM_sf"/>
</dbReference>
<dbReference type="PROSITE" id="PS50929">
    <property type="entry name" value="ABC_TM1F"/>
    <property type="match status" value="1"/>
</dbReference>
<feature type="domain" description="ABC transporter" evidence="8">
    <location>
        <begin position="340"/>
        <end position="575"/>
    </location>
</feature>
<evidence type="ECO:0000256" key="7">
    <source>
        <dbReference type="SAM" id="Phobius"/>
    </source>
</evidence>
<keyword evidence="4 10" id="KW-0067">ATP-binding</keyword>
<dbReference type="InterPro" id="IPR003439">
    <property type="entry name" value="ABC_transporter-like_ATP-bd"/>
</dbReference>
<sequence length="580" mass="60984">MRELPIASPAHTWSVLKRIGRTRRRPAVAVILLYALAAASSMAAPVVLGAIVDRIDGISASTINLLAAAALGFVLLQTFLTWISRVHTRRLAEKVMRGLRDDFIADSMRLPVRRIEGASAGDLLTRATSDVAMLNRAAQFAVPEVLIAAVTVAVLAVGLAVINPLLALSLLVAVPITGAGGRWAFKRVRSVTLARGSAQSRLADAAASDVAGAGTVETYRLEEARRENLRANMDGTWRAVKREMNLRSVLFPSVDIGMILTVSAGVAVGAFLHSRDLATLGEVTTGVLLLKQISEPVAAMLIFGQGLLSASASLSRVTGVGEAGAAEPDDSDATGPGGDVEVDAVSYRYDDDSALVLHDVDLKVKEGETLAVVGASGAGKTSLARLVCGIDEPTSGRVRIGGADLSGLTTEARRRKVLMVTQEHHIFLGSVRDNLRLVDAPADDAKILAALEAVGAAEWVAGLPDGLDTAIGERDFPVGPAEAQRLALARVLLADPDVLVLDEATSLFAGGSARDMDRRLRESLRGKTVIAVAHNLSTAVSADRVAVMDAGRVVEAGTPDELRAADGDFARLWRAWNQEA</sequence>
<accession>A0ABV8TVW6</accession>
<proteinExistence type="predicted"/>
<dbReference type="EMBL" id="JBHSDK010000009">
    <property type="protein sequence ID" value="MFC4334747.1"/>
    <property type="molecule type" value="Genomic_DNA"/>
</dbReference>
<dbReference type="RefSeq" id="WP_380618747.1">
    <property type="nucleotide sequence ID" value="NZ_JBHSDK010000009.1"/>
</dbReference>
<evidence type="ECO:0000313" key="10">
    <source>
        <dbReference type="EMBL" id="MFC4334747.1"/>
    </source>
</evidence>
<feature type="transmembrane region" description="Helical" evidence="7">
    <location>
        <begin position="249"/>
        <end position="272"/>
    </location>
</feature>
<evidence type="ECO:0000256" key="4">
    <source>
        <dbReference type="ARBA" id="ARBA00022840"/>
    </source>
</evidence>
<protein>
    <submittedName>
        <fullName evidence="10">ABC transporter ATP-binding protein</fullName>
    </submittedName>
</protein>
<evidence type="ECO:0000259" key="8">
    <source>
        <dbReference type="PROSITE" id="PS50893"/>
    </source>
</evidence>
<feature type="transmembrane region" description="Helical" evidence="7">
    <location>
        <begin position="165"/>
        <end position="185"/>
    </location>
</feature>
<keyword evidence="2 7" id="KW-0812">Transmembrane</keyword>
<organism evidence="10 11">
    <name type="scientific">Salininema proteolyticum</name>
    <dbReference type="NCBI Taxonomy" id="1607685"/>
    <lineage>
        <taxon>Bacteria</taxon>
        <taxon>Bacillati</taxon>
        <taxon>Actinomycetota</taxon>
        <taxon>Actinomycetes</taxon>
        <taxon>Glycomycetales</taxon>
        <taxon>Glycomycetaceae</taxon>
        <taxon>Salininema</taxon>
    </lineage>
</organism>
<dbReference type="SUPFAM" id="SSF52540">
    <property type="entry name" value="P-loop containing nucleoside triphosphate hydrolases"/>
    <property type="match status" value="1"/>
</dbReference>
<name>A0ABV8TVW6_9ACTN</name>